<dbReference type="EMBL" id="DACWHX010000115">
    <property type="protein sequence ID" value="HAU1881827.1"/>
    <property type="molecule type" value="Genomic_DNA"/>
</dbReference>
<accession>A0AAN5T287</accession>
<evidence type="ECO:0000313" key="2">
    <source>
        <dbReference type="Proteomes" id="UP000866496"/>
    </source>
</evidence>
<gene>
    <name evidence="1" type="ORF">JBJ86_16445</name>
</gene>
<comment type="caution">
    <text evidence="1">The sequence shown here is derived from an EMBL/GenBank/DDBJ whole genome shotgun (WGS) entry which is preliminary data.</text>
</comment>
<evidence type="ECO:0000313" key="1">
    <source>
        <dbReference type="EMBL" id="HAU1881827.1"/>
    </source>
</evidence>
<name>A0AAN5T287_LEGPN</name>
<feature type="non-terminal residue" evidence="1">
    <location>
        <position position="58"/>
    </location>
</feature>
<dbReference type="AlphaFoldDB" id="A0AAN5T287"/>
<organism evidence="1 2">
    <name type="scientific">Legionella pneumophila</name>
    <dbReference type="NCBI Taxonomy" id="446"/>
    <lineage>
        <taxon>Bacteria</taxon>
        <taxon>Pseudomonadati</taxon>
        <taxon>Pseudomonadota</taxon>
        <taxon>Gammaproteobacteria</taxon>
        <taxon>Legionellales</taxon>
        <taxon>Legionellaceae</taxon>
        <taxon>Legionella</taxon>
    </lineage>
</organism>
<dbReference type="Proteomes" id="UP000866496">
    <property type="component" value="Unassembled WGS sequence"/>
</dbReference>
<reference evidence="1" key="2">
    <citation type="submission" date="2019-10" db="EMBL/GenBank/DDBJ databases">
        <authorList>
            <consortium name="NCBI Pathogen Detection Project"/>
        </authorList>
    </citation>
    <scope>NUCLEOTIDE SEQUENCE</scope>
    <source>
        <strain evidence="1">AZ00058701</strain>
    </source>
</reference>
<sequence length="58" mass="7052">MNWKRFLIAAMTKKKYQVFLNDTKHPKEARERLWNSEIVPLLKKSSYWQKLLKDQSSV</sequence>
<protein>
    <submittedName>
        <fullName evidence="1">GH3 auxin-responsive promoter</fullName>
    </submittedName>
</protein>
<proteinExistence type="predicted"/>
<reference evidence="1" key="1">
    <citation type="journal article" date="2018" name="Genome Biol.">
        <title>SKESA: strategic k-mer extension for scrupulous assemblies.</title>
        <authorList>
            <person name="Souvorov A."/>
            <person name="Agarwala R."/>
            <person name="Lipman D.J."/>
        </authorList>
    </citation>
    <scope>NUCLEOTIDE SEQUENCE</scope>
    <source>
        <strain evidence="1">AZ00058701</strain>
    </source>
</reference>